<dbReference type="Pfam" id="PF03544">
    <property type="entry name" value="TonB_C"/>
    <property type="match status" value="1"/>
</dbReference>
<comment type="subcellular location">
    <subcellularLocation>
        <location evidence="1">Cell inner membrane</location>
        <topology evidence="1">Single-pass membrane protein</topology>
        <orientation evidence="1">Periplasmic side</orientation>
    </subcellularLocation>
</comment>
<accession>A0ABW3CYL7</accession>
<keyword evidence="6 10" id="KW-0812">Transmembrane</keyword>
<evidence type="ECO:0000259" key="11">
    <source>
        <dbReference type="PROSITE" id="PS52015"/>
    </source>
</evidence>
<dbReference type="InterPro" id="IPR037682">
    <property type="entry name" value="TonB_C"/>
</dbReference>
<dbReference type="RefSeq" id="WP_386405274.1">
    <property type="nucleotide sequence ID" value="NZ_JBHTJH010000004.1"/>
</dbReference>
<dbReference type="PRINTS" id="PR01374">
    <property type="entry name" value="TONBPROTEIN"/>
</dbReference>
<dbReference type="Gene3D" id="3.30.1150.10">
    <property type="match status" value="1"/>
</dbReference>
<dbReference type="EMBL" id="JBHTJH010000004">
    <property type="protein sequence ID" value="MFD0861723.1"/>
    <property type="molecule type" value="Genomic_DNA"/>
</dbReference>
<feature type="domain" description="TonB C-terminal" evidence="11">
    <location>
        <begin position="150"/>
        <end position="242"/>
    </location>
</feature>
<keyword evidence="4" id="KW-1003">Cell membrane</keyword>
<dbReference type="InterPro" id="IPR003538">
    <property type="entry name" value="TonB"/>
</dbReference>
<dbReference type="PANTHER" id="PTHR33446">
    <property type="entry name" value="PROTEIN TONB-RELATED"/>
    <property type="match status" value="1"/>
</dbReference>
<evidence type="ECO:0000256" key="9">
    <source>
        <dbReference type="ARBA" id="ARBA00023136"/>
    </source>
</evidence>
<dbReference type="InterPro" id="IPR051045">
    <property type="entry name" value="TonB-dependent_transducer"/>
</dbReference>
<keyword evidence="8 10" id="KW-1133">Transmembrane helix</keyword>
<feature type="transmembrane region" description="Helical" evidence="10">
    <location>
        <begin position="14"/>
        <end position="34"/>
    </location>
</feature>
<dbReference type="SUPFAM" id="SSF74653">
    <property type="entry name" value="TolA/TonB C-terminal domain"/>
    <property type="match status" value="1"/>
</dbReference>
<dbReference type="InterPro" id="IPR006260">
    <property type="entry name" value="TonB/TolA_C"/>
</dbReference>
<keyword evidence="3" id="KW-0813">Transport</keyword>
<keyword evidence="13" id="KW-1185">Reference proteome</keyword>
<evidence type="ECO:0000256" key="1">
    <source>
        <dbReference type="ARBA" id="ARBA00004383"/>
    </source>
</evidence>
<keyword evidence="5" id="KW-0997">Cell inner membrane</keyword>
<reference evidence="13" key="1">
    <citation type="journal article" date="2019" name="Int. J. Syst. Evol. Microbiol.">
        <title>The Global Catalogue of Microorganisms (GCM) 10K type strain sequencing project: providing services to taxonomists for standard genome sequencing and annotation.</title>
        <authorList>
            <consortium name="The Broad Institute Genomics Platform"/>
            <consortium name="The Broad Institute Genome Sequencing Center for Infectious Disease"/>
            <person name="Wu L."/>
            <person name="Ma J."/>
        </authorList>
    </citation>
    <scope>NUCLEOTIDE SEQUENCE [LARGE SCALE GENOMIC DNA]</scope>
    <source>
        <strain evidence="13">CCUG 62952</strain>
    </source>
</reference>
<name>A0ABW3CYL7_9FLAO</name>
<dbReference type="PROSITE" id="PS52015">
    <property type="entry name" value="TONB_CTD"/>
    <property type="match status" value="1"/>
</dbReference>
<evidence type="ECO:0000256" key="2">
    <source>
        <dbReference type="ARBA" id="ARBA00006555"/>
    </source>
</evidence>
<organism evidence="12 13">
    <name type="scientific">Sungkyunkwania multivorans</name>
    <dbReference type="NCBI Taxonomy" id="1173618"/>
    <lineage>
        <taxon>Bacteria</taxon>
        <taxon>Pseudomonadati</taxon>
        <taxon>Bacteroidota</taxon>
        <taxon>Flavobacteriia</taxon>
        <taxon>Flavobacteriales</taxon>
        <taxon>Flavobacteriaceae</taxon>
        <taxon>Sungkyunkwania</taxon>
    </lineage>
</organism>
<evidence type="ECO:0000256" key="6">
    <source>
        <dbReference type="ARBA" id="ARBA00022692"/>
    </source>
</evidence>
<keyword evidence="9 10" id="KW-0472">Membrane</keyword>
<evidence type="ECO:0000256" key="7">
    <source>
        <dbReference type="ARBA" id="ARBA00022927"/>
    </source>
</evidence>
<gene>
    <name evidence="12" type="ORF">ACFQ1M_05860</name>
</gene>
<evidence type="ECO:0000256" key="5">
    <source>
        <dbReference type="ARBA" id="ARBA00022519"/>
    </source>
</evidence>
<evidence type="ECO:0000256" key="3">
    <source>
        <dbReference type="ARBA" id="ARBA00022448"/>
    </source>
</evidence>
<evidence type="ECO:0000256" key="10">
    <source>
        <dbReference type="SAM" id="Phobius"/>
    </source>
</evidence>
<comment type="similarity">
    <text evidence="2">Belongs to the TonB family.</text>
</comment>
<dbReference type="NCBIfam" id="TIGR01352">
    <property type="entry name" value="tonB_Cterm"/>
    <property type="match status" value="1"/>
</dbReference>
<dbReference type="PANTHER" id="PTHR33446:SF2">
    <property type="entry name" value="PROTEIN TONB"/>
    <property type="match status" value="1"/>
</dbReference>
<evidence type="ECO:0000313" key="12">
    <source>
        <dbReference type="EMBL" id="MFD0861723.1"/>
    </source>
</evidence>
<protein>
    <submittedName>
        <fullName evidence="12">Energy transducer TonB</fullName>
    </submittedName>
</protein>
<comment type="caution">
    <text evidence="12">The sequence shown here is derived from an EMBL/GenBank/DDBJ whole genome shotgun (WGS) entry which is preliminary data.</text>
</comment>
<evidence type="ECO:0000256" key="8">
    <source>
        <dbReference type="ARBA" id="ARBA00022989"/>
    </source>
</evidence>
<dbReference type="Proteomes" id="UP001596978">
    <property type="component" value="Unassembled WGS sequence"/>
</dbReference>
<evidence type="ECO:0000313" key="13">
    <source>
        <dbReference type="Proteomes" id="UP001596978"/>
    </source>
</evidence>
<proteinExistence type="inferred from homology"/>
<keyword evidence="7" id="KW-0653">Protein transport</keyword>
<sequence length="242" mass="26976">MELKKNPGAELGRYSNLFFLIGLNIMLFVTWRLLELKSFTQDEITIESVAMADELDEDIPIVEMKDLPPPPPPPVAPSVIAVVADELEVEETVIESSETSSEDVIADVVDVDAVEVAEVEEDVEVAFAVIEDVPIYPGCEGLSKQGKRECFNQKVQKHIQKNFRYPVTAQELGIQGRVFVRFVIDAKGKVTNVQMRGPDPTLEKEAQRIIDLLPTMIPGKQRGRAVKVPYSIPITFKLADRT</sequence>
<evidence type="ECO:0000256" key="4">
    <source>
        <dbReference type="ARBA" id="ARBA00022475"/>
    </source>
</evidence>